<keyword evidence="2" id="KW-1185">Reference proteome</keyword>
<dbReference type="Proteomes" id="UP000316921">
    <property type="component" value="Chromosome"/>
</dbReference>
<reference evidence="1 2" key="1">
    <citation type="submission" date="2019-02" db="EMBL/GenBank/DDBJ databases">
        <title>Deep-cultivation of Planctomycetes and their phenomic and genomic characterization uncovers novel biology.</title>
        <authorList>
            <person name="Wiegand S."/>
            <person name="Jogler M."/>
            <person name="Boedeker C."/>
            <person name="Pinto D."/>
            <person name="Vollmers J."/>
            <person name="Rivas-Marin E."/>
            <person name="Kohn T."/>
            <person name="Peeters S.H."/>
            <person name="Heuer A."/>
            <person name="Rast P."/>
            <person name="Oberbeckmann S."/>
            <person name="Bunk B."/>
            <person name="Jeske O."/>
            <person name="Meyerdierks A."/>
            <person name="Storesund J.E."/>
            <person name="Kallscheuer N."/>
            <person name="Luecker S."/>
            <person name="Lage O.M."/>
            <person name="Pohl T."/>
            <person name="Merkel B.J."/>
            <person name="Hornburger P."/>
            <person name="Mueller R.-W."/>
            <person name="Bruemmer F."/>
            <person name="Labrenz M."/>
            <person name="Spormann A.M."/>
            <person name="Op den Camp H."/>
            <person name="Overmann J."/>
            <person name="Amann R."/>
            <person name="Jetten M.S.M."/>
            <person name="Mascher T."/>
            <person name="Medema M.H."/>
            <person name="Devos D.P."/>
            <person name="Kaster A.-K."/>
            <person name="Ovreas L."/>
            <person name="Rohde M."/>
            <person name="Galperin M.Y."/>
            <person name="Jogler C."/>
        </authorList>
    </citation>
    <scope>NUCLEOTIDE SEQUENCE [LARGE SCALE GENOMIC DNA]</scope>
    <source>
        <strain evidence="1 2">Pla133</strain>
    </source>
</reference>
<dbReference type="KEGG" id="pbap:Pla133_17640"/>
<protein>
    <submittedName>
        <fullName evidence="1">Uncharacterized protein</fullName>
    </submittedName>
</protein>
<organism evidence="1 2">
    <name type="scientific">Engelhardtia mirabilis</name>
    <dbReference type="NCBI Taxonomy" id="2528011"/>
    <lineage>
        <taxon>Bacteria</taxon>
        <taxon>Pseudomonadati</taxon>
        <taxon>Planctomycetota</taxon>
        <taxon>Planctomycetia</taxon>
        <taxon>Planctomycetia incertae sedis</taxon>
        <taxon>Engelhardtia</taxon>
    </lineage>
</organism>
<sequence>MNIESALARLLLLVLPLSVFVGCSTTPREPKPTWREAEVSAPSENVLRVMSIGALERLGYKKVESDPTGLQITSGWRNSLAPFSGDGYRVMAEIEYEPLRAGAWSVRVRVKRQVNMSMVNPNDPAFAKWEWGPDDVQEAGVLLQQLRSSLDPVEDFKVGSEVDRRYLR</sequence>
<proteinExistence type="predicted"/>
<dbReference type="AlphaFoldDB" id="A0A518BI87"/>
<gene>
    <name evidence="1" type="ORF">Pla133_17640</name>
</gene>
<dbReference type="EMBL" id="CP036287">
    <property type="protein sequence ID" value="QDU66688.1"/>
    <property type="molecule type" value="Genomic_DNA"/>
</dbReference>
<dbReference type="RefSeq" id="WP_145064503.1">
    <property type="nucleotide sequence ID" value="NZ_CP036287.1"/>
</dbReference>
<accession>A0A518BI87</accession>
<name>A0A518BI87_9BACT</name>
<evidence type="ECO:0000313" key="1">
    <source>
        <dbReference type="EMBL" id="QDU66688.1"/>
    </source>
</evidence>
<evidence type="ECO:0000313" key="2">
    <source>
        <dbReference type="Proteomes" id="UP000316921"/>
    </source>
</evidence>